<name>A0A0D9XBH3_9ORYZ</name>
<dbReference type="Gramene" id="LPERR09G01080.1">
    <property type="protein sequence ID" value="LPERR09G01080.1"/>
    <property type="gene ID" value="LPERR09G01080"/>
</dbReference>
<dbReference type="EnsemblPlants" id="LPERR09G01080.1">
    <property type="protein sequence ID" value="LPERR09G01080.1"/>
    <property type="gene ID" value="LPERR09G01080"/>
</dbReference>
<reference evidence="2" key="2">
    <citation type="submission" date="2013-12" db="EMBL/GenBank/DDBJ databases">
        <authorList>
            <person name="Yu Y."/>
            <person name="Lee S."/>
            <person name="de Baynast K."/>
            <person name="Wissotski M."/>
            <person name="Liu L."/>
            <person name="Talag J."/>
            <person name="Goicoechea J."/>
            <person name="Angelova A."/>
            <person name="Jetty R."/>
            <person name="Kudrna D."/>
            <person name="Golser W."/>
            <person name="Rivera L."/>
            <person name="Zhang J."/>
            <person name="Wing R."/>
        </authorList>
    </citation>
    <scope>NUCLEOTIDE SEQUENCE</scope>
</reference>
<dbReference type="eggNOG" id="ENOG502R675">
    <property type="taxonomic scope" value="Eukaryota"/>
</dbReference>
<dbReference type="Proteomes" id="UP000032180">
    <property type="component" value="Chromosome 9"/>
</dbReference>
<organism evidence="1 2">
    <name type="scientific">Leersia perrieri</name>
    <dbReference type="NCBI Taxonomy" id="77586"/>
    <lineage>
        <taxon>Eukaryota</taxon>
        <taxon>Viridiplantae</taxon>
        <taxon>Streptophyta</taxon>
        <taxon>Embryophyta</taxon>
        <taxon>Tracheophyta</taxon>
        <taxon>Spermatophyta</taxon>
        <taxon>Magnoliopsida</taxon>
        <taxon>Liliopsida</taxon>
        <taxon>Poales</taxon>
        <taxon>Poaceae</taxon>
        <taxon>BOP clade</taxon>
        <taxon>Oryzoideae</taxon>
        <taxon>Oryzeae</taxon>
        <taxon>Oryzinae</taxon>
        <taxon>Leersia</taxon>
    </lineage>
</organism>
<protein>
    <submittedName>
        <fullName evidence="1">Uncharacterized protein</fullName>
    </submittedName>
</protein>
<evidence type="ECO:0000313" key="2">
    <source>
        <dbReference type="Proteomes" id="UP000032180"/>
    </source>
</evidence>
<dbReference type="HOGENOM" id="CLU_1311845_0_0_1"/>
<keyword evidence="2" id="KW-1185">Reference proteome</keyword>
<dbReference type="AlphaFoldDB" id="A0A0D9XBH3"/>
<evidence type="ECO:0000313" key="1">
    <source>
        <dbReference type="EnsemblPlants" id="LPERR09G01080.1"/>
    </source>
</evidence>
<sequence>MPTPRSAWTATCSSPYVFSSRTGEWALFDLTADLYHFNNSDAMRAGRFVYWRSNSKKQCKNEEQILLLDIATMGGQSPWRRSQQGSHIGSPTWRITAGCASCPARSNAFSSGSAVTMDGYSTRRSHCWISSPTYLKKLRREEWMKRVRVLTAKAGYVYMEFWSIRKPNLYLLVLNLNTMKLEIFRNDSDEPFRVLHFHSSCVWNL</sequence>
<reference evidence="1" key="3">
    <citation type="submission" date="2015-04" db="UniProtKB">
        <authorList>
            <consortium name="EnsemblPlants"/>
        </authorList>
    </citation>
    <scope>IDENTIFICATION</scope>
</reference>
<accession>A0A0D9XBH3</accession>
<proteinExistence type="predicted"/>
<reference evidence="1 2" key="1">
    <citation type="submission" date="2012-08" db="EMBL/GenBank/DDBJ databases">
        <title>Oryza genome evolution.</title>
        <authorList>
            <person name="Wing R.A."/>
        </authorList>
    </citation>
    <scope>NUCLEOTIDE SEQUENCE</scope>
</reference>